<feature type="compositionally biased region" description="Low complexity" evidence="2">
    <location>
        <begin position="238"/>
        <end position="252"/>
    </location>
</feature>
<dbReference type="EMBL" id="VLTL01000041">
    <property type="protein sequence ID" value="KAA0166154.1"/>
    <property type="molecule type" value="Genomic_DNA"/>
</dbReference>
<feature type="compositionally biased region" description="Basic and acidic residues" evidence="2">
    <location>
        <begin position="136"/>
        <end position="146"/>
    </location>
</feature>
<dbReference type="GO" id="GO:0000493">
    <property type="term" value="P:box H/ACA snoRNP assembly"/>
    <property type="evidence" value="ECO:0007669"/>
    <property type="project" value="InterPro"/>
</dbReference>
<dbReference type="Proteomes" id="UP000325113">
    <property type="component" value="Unassembled WGS sequence"/>
</dbReference>
<dbReference type="Pfam" id="PF04925">
    <property type="entry name" value="SHQ1"/>
    <property type="match status" value="1"/>
</dbReference>
<feature type="compositionally biased region" description="Low complexity" evidence="2">
    <location>
        <begin position="217"/>
        <end position="230"/>
    </location>
</feature>
<reference evidence="6 7" key="1">
    <citation type="submission" date="2019-07" db="EMBL/GenBank/DDBJ databases">
        <title>Genomes of Cafeteria roenbergensis.</title>
        <authorList>
            <person name="Fischer M.G."/>
            <person name="Hackl T."/>
            <person name="Roman M."/>
        </authorList>
    </citation>
    <scope>NUCLEOTIDE SEQUENCE [LARGE SCALE GENOMIC DNA]</scope>
    <source>
        <strain evidence="4 7">Cflag</strain>
        <strain evidence="5 6">RCC970-E3</strain>
    </source>
</reference>
<dbReference type="InterPro" id="IPR039742">
    <property type="entry name" value="Shq1"/>
</dbReference>
<dbReference type="SUPFAM" id="SSF49764">
    <property type="entry name" value="HSP20-like chaperones"/>
    <property type="match status" value="1"/>
</dbReference>
<proteinExistence type="inferred from homology"/>
<evidence type="ECO:0000313" key="4">
    <source>
        <dbReference type="EMBL" id="KAA0158388.1"/>
    </source>
</evidence>
<feature type="region of interest" description="Disordered" evidence="2">
    <location>
        <begin position="614"/>
        <end position="727"/>
    </location>
</feature>
<dbReference type="Proteomes" id="UP000324907">
    <property type="component" value="Unassembled WGS sequence"/>
</dbReference>
<dbReference type="PANTHER" id="PTHR12967">
    <property type="entry name" value="PROTEIN SHQ1 HOMOLOG"/>
    <property type="match status" value="1"/>
</dbReference>
<dbReference type="InterPro" id="IPR048696">
    <property type="entry name" value="SHQ1-like_CS"/>
</dbReference>
<protein>
    <recommendedName>
        <fullName evidence="3">CS domain-containing protein</fullName>
    </recommendedName>
</protein>
<comment type="similarity">
    <text evidence="1">Belongs to the SHQ1 family.</text>
</comment>
<evidence type="ECO:0000313" key="5">
    <source>
        <dbReference type="EMBL" id="KAA0166154.1"/>
    </source>
</evidence>
<dbReference type="PANTHER" id="PTHR12967:SF0">
    <property type="entry name" value="PROTEIN SHQ1 HOMOLOG"/>
    <property type="match status" value="1"/>
</dbReference>
<feature type="domain" description="CS" evidence="3">
    <location>
        <begin position="2"/>
        <end position="92"/>
    </location>
</feature>
<sequence length="727" mass="75334">MPVTPRFRITQDDDFLYIAVRVPFVRVSDMEFLLDGKNFSFHCKPYLLQLVLPEEVVEDDRCKGVYDAEADNGTITVHAPKATPGQHFEGLDMISRLVAGPATASDMIGEDVDAGMKQRWSRHLAAAEAATPSPEEELRRRVHEEAAAAEAAAERRRRAAAAASGAAPRPLIEVVAEEEFEAPAEPAAGAAPSAEPNTDAVTSELGRMALEGHACSDDAPPATASDAVPAAPSPPDAPSGGASAPEDPLPAMASPASLAASAAAAAAGGAGAGGAPTLAAASGPGCGFAGRYHGVFRDHAEELPLLLEGGVDPDGTPAAFRAAALAAAEAASFDEGRYVSDTVLGEDDPVYVSMMSAEPHWEKARVARKAYRKAVKVAARTAEAAAALEQAGAPQPEQDEAKAAAAAAAGAVPAPDCWWDGWTDKEQQVLAELRRKAPLLEKGSTEWKVAQAQLVSHLVASAYDGRFDQEEPGSESAWTLVTLDPCLSWQTLPETALEALSAAATRALTRPYLRRWDVAASCLSDACVMLSLGGRAVVRTLIRSLQSLQHSELYSLMARVHIEDMLLWVQSLSEADMAAAYAECSAAVRSMSRGSIALPLAAAEERAARVMAGEEPLHGEEEEDDGGESSSSSEEEEEEEEEEEDSEDTDDEEDDTKTAAAAPAATGEGEEASAAPAGGSQPPAAEGAPAAPSPAAPAPATAPATAPPSGGAGAGRPLIEVVAEEDA</sequence>
<feature type="compositionally biased region" description="Low complexity" evidence="2">
    <location>
        <begin position="658"/>
        <end position="690"/>
    </location>
</feature>
<dbReference type="CDD" id="cd00298">
    <property type="entry name" value="ACD_sHsps_p23-like"/>
    <property type="match status" value="1"/>
</dbReference>
<organism evidence="4 7">
    <name type="scientific">Cafeteria roenbergensis</name>
    <name type="common">Marine flagellate</name>
    <dbReference type="NCBI Taxonomy" id="33653"/>
    <lineage>
        <taxon>Eukaryota</taxon>
        <taxon>Sar</taxon>
        <taxon>Stramenopiles</taxon>
        <taxon>Bigyra</taxon>
        <taxon>Opalozoa</taxon>
        <taxon>Bicosoecida</taxon>
        <taxon>Cafeteriaceae</taxon>
        <taxon>Cafeteria</taxon>
    </lineage>
</organism>
<dbReference type="GO" id="GO:0005654">
    <property type="term" value="C:nucleoplasm"/>
    <property type="evidence" value="ECO:0007669"/>
    <property type="project" value="TreeGrafter"/>
</dbReference>
<dbReference type="Pfam" id="PF21413">
    <property type="entry name" value="SHQ1-like_CS"/>
    <property type="match status" value="1"/>
</dbReference>
<evidence type="ECO:0000256" key="1">
    <source>
        <dbReference type="ARBA" id="ARBA00005607"/>
    </source>
</evidence>
<evidence type="ECO:0000313" key="7">
    <source>
        <dbReference type="Proteomes" id="UP000325113"/>
    </source>
</evidence>
<dbReference type="AlphaFoldDB" id="A0A5A8CZX7"/>
<dbReference type="PROSITE" id="PS51203">
    <property type="entry name" value="CS"/>
    <property type="match status" value="1"/>
</dbReference>
<evidence type="ECO:0000259" key="3">
    <source>
        <dbReference type="PROSITE" id="PS51203"/>
    </source>
</evidence>
<name>A0A5A8CZX7_CAFRO</name>
<dbReference type="InterPro" id="IPR007009">
    <property type="entry name" value="Shq1_C"/>
</dbReference>
<dbReference type="Gene3D" id="2.60.40.790">
    <property type="match status" value="1"/>
</dbReference>
<dbReference type="InterPro" id="IPR007052">
    <property type="entry name" value="CS_dom"/>
</dbReference>
<evidence type="ECO:0000256" key="2">
    <source>
        <dbReference type="SAM" id="MobiDB-lite"/>
    </source>
</evidence>
<gene>
    <name evidence="5" type="ORF">FNF28_03203</name>
    <name evidence="4" type="ORF">FNF31_05457</name>
</gene>
<comment type="caution">
    <text evidence="4">The sequence shown here is derived from an EMBL/GenBank/DDBJ whole genome shotgun (WGS) entry which is preliminary data.</text>
</comment>
<dbReference type="InterPro" id="IPR008978">
    <property type="entry name" value="HSP20-like_chaperone"/>
</dbReference>
<feature type="region of interest" description="Disordered" evidence="2">
    <location>
        <begin position="123"/>
        <end position="146"/>
    </location>
</feature>
<feature type="compositionally biased region" description="Acidic residues" evidence="2">
    <location>
        <begin position="620"/>
        <end position="655"/>
    </location>
</feature>
<dbReference type="GO" id="GO:0051082">
    <property type="term" value="F:unfolded protein binding"/>
    <property type="evidence" value="ECO:0007669"/>
    <property type="project" value="TreeGrafter"/>
</dbReference>
<dbReference type="EMBL" id="VLTM01000068">
    <property type="protein sequence ID" value="KAA0158388.1"/>
    <property type="molecule type" value="Genomic_DNA"/>
</dbReference>
<feature type="compositionally biased region" description="Low complexity" evidence="2">
    <location>
        <begin position="698"/>
        <end position="709"/>
    </location>
</feature>
<feature type="region of interest" description="Disordered" evidence="2">
    <location>
        <begin position="213"/>
        <end position="252"/>
    </location>
</feature>
<dbReference type="GO" id="GO:0005737">
    <property type="term" value="C:cytoplasm"/>
    <property type="evidence" value="ECO:0007669"/>
    <property type="project" value="TreeGrafter"/>
</dbReference>
<evidence type="ECO:0000313" key="6">
    <source>
        <dbReference type="Proteomes" id="UP000324907"/>
    </source>
</evidence>
<accession>A0A5A8CZX7</accession>